<dbReference type="Pfam" id="PF04145">
    <property type="entry name" value="Ctr"/>
    <property type="match status" value="1"/>
</dbReference>
<comment type="subcellular location">
    <subcellularLocation>
        <location evidence="4">Membrane</location>
        <topology evidence="4">Multi-pass membrane protein</topology>
    </subcellularLocation>
</comment>
<evidence type="ECO:0000256" key="4">
    <source>
        <dbReference type="RuleBase" id="RU367022"/>
    </source>
</evidence>
<dbReference type="GO" id="GO:0005375">
    <property type="term" value="F:copper ion transmembrane transporter activity"/>
    <property type="evidence" value="ECO:0007669"/>
    <property type="project" value="UniProtKB-UniRule"/>
</dbReference>
<evidence type="ECO:0000313" key="5">
    <source>
        <dbReference type="EMBL" id="VUZ54165.1"/>
    </source>
</evidence>
<name>A0A564Z3U6_HYMDI</name>
<keyword evidence="4" id="KW-0186">Copper</keyword>
<evidence type="ECO:0000256" key="2">
    <source>
        <dbReference type="ARBA" id="ARBA00022989"/>
    </source>
</evidence>
<keyword evidence="4" id="KW-0406">Ion transport</keyword>
<organism evidence="5 6">
    <name type="scientific">Hymenolepis diminuta</name>
    <name type="common">Rat tapeworm</name>
    <dbReference type="NCBI Taxonomy" id="6216"/>
    <lineage>
        <taxon>Eukaryota</taxon>
        <taxon>Metazoa</taxon>
        <taxon>Spiralia</taxon>
        <taxon>Lophotrochozoa</taxon>
        <taxon>Platyhelminthes</taxon>
        <taxon>Cestoda</taxon>
        <taxon>Eucestoda</taxon>
        <taxon>Cyclophyllidea</taxon>
        <taxon>Hymenolepididae</taxon>
        <taxon>Hymenolepis</taxon>
    </lineage>
</organism>
<keyword evidence="4" id="KW-0187">Copper transport</keyword>
<dbReference type="PANTHER" id="PTHR12483:SF115">
    <property type="entry name" value="COPPER TRANSPORT PROTEIN"/>
    <property type="match status" value="1"/>
</dbReference>
<dbReference type="AlphaFoldDB" id="A0A564Z3U6"/>
<dbReference type="PANTHER" id="PTHR12483">
    <property type="entry name" value="SOLUTE CARRIER FAMILY 31 COPPER TRANSPORTERS"/>
    <property type="match status" value="1"/>
</dbReference>
<evidence type="ECO:0000256" key="3">
    <source>
        <dbReference type="ARBA" id="ARBA00023136"/>
    </source>
</evidence>
<evidence type="ECO:0000256" key="1">
    <source>
        <dbReference type="ARBA" id="ARBA00022692"/>
    </source>
</evidence>
<keyword evidence="4" id="KW-0813">Transport</keyword>
<feature type="transmembrane region" description="Helical" evidence="4">
    <location>
        <begin position="55"/>
        <end position="72"/>
    </location>
</feature>
<evidence type="ECO:0000313" key="6">
    <source>
        <dbReference type="Proteomes" id="UP000321570"/>
    </source>
</evidence>
<keyword evidence="1 4" id="KW-0812">Transmembrane</keyword>
<protein>
    <recommendedName>
        <fullName evidence="4">Copper transport protein</fullName>
    </recommendedName>
</protein>
<dbReference type="Proteomes" id="UP000321570">
    <property type="component" value="Unassembled WGS sequence"/>
</dbReference>
<reference evidence="5 6" key="1">
    <citation type="submission" date="2019-07" db="EMBL/GenBank/DDBJ databases">
        <authorList>
            <person name="Jastrzebski P J."/>
            <person name="Paukszto L."/>
            <person name="Jastrzebski P J."/>
        </authorList>
    </citation>
    <scope>NUCLEOTIDE SEQUENCE [LARGE SCALE GENOMIC DNA]</scope>
    <source>
        <strain evidence="5 6">WMS-il1</strain>
    </source>
</reference>
<keyword evidence="3 4" id="KW-0472">Membrane</keyword>
<comment type="similarity">
    <text evidence="4">Belongs to the copper transporter (Ctr) (TC 1.A.56) family. SLC31A subfamily.</text>
</comment>
<sequence length="201" mass="22843">MASHAGHNMNTGATMDMSGSTGMSHNMHSMKMFFNTDLPFYLLFEAWNIDTVGKLVGACVGIFLLAFIYEAMKGLRDRLLVRNLSSFQILNRANAAIHDNSTGSPGASEPVNYENPVVPLVQRHEFASQSLCRYWRSYCSLEHILQTFLHGVQLFISYLLMLIFMTYNIYACVALLLGSCLGYFFFFRRRFVVMGEQECCH</sequence>
<keyword evidence="2 4" id="KW-1133">Transmembrane helix</keyword>
<feature type="transmembrane region" description="Helical" evidence="4">
    <location>
        <begin position="167"/>
        <end position="187"/>
    </location>
</feature>
<feature type="transmembrane region" description="Helical" evidence="4">
    <location>
        <begin position="143"/>
        <end position="161"/>
    </location>
</feature>
<dbReference type="EMBL" id="CABIJS010000610">
    <property type="protein sequence ID" value="VUZ54165.1"/>
    <property type="molecule type" value="Genomic_DNA"/>
</dbReference>
<gene>
    <name evidence="5" type="ORF">WMSIL1_LOCUS12303</name>
</gene>
<dbReference type="InterPro" id="IPR007274">
    <property type="entry name" value="Cop_transporter"/>
</dbReference>
<keyword evidence="6" id="KW-1185">Reference proteome</keyword>
<accession>A0A564Z3U6</accession>
<proteinExistence type="inferred from homology"/>
<dbReference type="GO" id="GO:0016020">
    <property type="term" value="C:membrane"/>
    <property type="evidence" value="ECO:0007669"/>
    <property type="project" value="UniProtKB-SubCell"/>
</dbReference>